<gene>
    <name evidence="2" type="ORF">LA76x_2452</name>
</gene>
<dbReference type="AlphaFoldDB" id="A0A0S2FAP1"/>
<dbReference type="Proteomes" id="UP000060787">
    <property type="component" value="Chromosome"/>
</dbReference>
<dbReference type="KEGG" id="lab:LA76x_2452"/>
<reference evidence="2 3" key="1">
    <citation type="journal article" date="2015" name="BMC Genomics">
        <title>Comparative genomics and metabolic profiling of the genus Lysobacter.</title>
        <authorList>
            <person name="de Bruijn I."/>
            <person name="Cheng X."/>
            <person name="de Jager V."/>
            <person name="Exposito R.G."/>
            <person name="Watrous J."/>
            <person name="Patel N."/>
            <person name="Postma J."/>
            <person name="Dorrestein P.C."/>
            <person name="Kobayashi D."/>
            <person name="Raaijmakers J.M."/>
        </authorList>
    </citation>
    <scope>NUCLEOTIDE SEQUENCE [LARGE SCALE GENOMIC DNA]</scope>
    <source>
        <strain evidence="2 3">76</strain>
    </source>
</reference>
<evidence type="ECO:0000313" key="2">
    <source>
        <dbReference type="EMBL" id="ALN80582.1"/>
    </source>
</evidence>
<feature type="region of interest" description="Disordered" evidence="1">
    <location>
        <begin position="105"/>
        <end position="126"/>
    </location>
</feature>
<protein>
    <submittedName>
        <fullName evidence="2">Uncharacterized protein</fullName>
    </submittedName>
</protein>
<proteinExistence type="predicted"/>
<accession>A0A0S2FAP1</accession>
<keyword evidence="3" id="KW-1185">Reference proteome</keyword>
<dbReference type="STRING" id="84531.LA76x_2452"/>
<evidence type="ECO:0000313" key="3">
    <source>
        <dbReference type="Proteomes" id="UP000060787"/>
    </source>
</evidence>
<name>A0A0S2FAP1_LYSAN</name>
<evidence type="ECO:0000256" key="1">
    <source>
        <dbReference type="SAM" id="MobiDB-lite"/>
    </source>
</evidence>
<feature type="compositionally biased region" description="Low complexity" evidence="1">
    <location>
        <begin position="113"/>
        <end position="126"/>
    </location>
</feature>
<sequence>MLHRIRRCTIQAPFQVRSLALFGLVSAEASLRFARRLRRVPFRYSTLMTDENDIDRTFARLVEAARHQDGAAFKAATQDYAQSAEGQAWLQSGHDRYQQIKANLQARAQAAQSPPGGSSSGPSSGP</sequence>
<dbReference type="EMBL" id="CP011129">
    <property type="protein sequence ID" value="ALN80582.1"/>
    <property type="molecule type" value="Genomic_DNA"/>
</dbReference>
<organism evidence="2 3">
    <name type="scientific">Lysobacter antibioticus</name>
    <dbReference type="NCBI Taxonomy" id="84531"/>
    <lineage>
        <taxon>Bacteria</taxon>
        <taxon>Pseudomonadati</taxon>
        <taxon>Pseudomonadota</taxon>
        <taxon>Gammaproteobacteria</taxon>
        <taxon>Lysobacterales</taxon>
        <taxon>Lysobacteraceae</taxon>
        <taxon>Lysobacter</taxon>
    </lineage>
</organism>
<dbReference type="PATRIC" id="fig|84531.8.peg.2461"/>